<feature type="domain" description="BZIP" evidence="9">
    <location>
        <begin position="117"/>
        <end position="167"/>
    </location>
</feature>
<feature type="region of interest" description="Disordered" evidence="8">
    <location>
        <begin position="1"/>
        <end position="29"/>
    </location>
</feature>
<evidence type="ECO:0000256" key="8">
    <source>
        <dbReference type="SAM" id="MobiDB-lite"/>
    </source>
</evidence>
<evidence type="ECO:0000256" key="3">
    <source>
        <dbReference type="ARBA" id="ARBA00023015"/>
    </source>
</evidence>
<dbReference type="PANTHER" id="PTHR22952">
    <property type="entry name" value="CAMP-RESPONSE ELEMENT BINDING PROTEIN-RELATED"/>
    <property type="match status" value="1"/>
</dbReference>
<dbReference type="SUPFAM" id="SSF57959">
    <property type="entry name" value="Leucine zipper domain"/>
    <property type="match status" value="1"/>
</dbReference>
<dbReference type="GO" id="GO:0009738">
    <property type="term" value="P:abscisic acid-activated signaling pathway"/>
    <property type="evidence" value="ECO:0007669"/>
    <property type="project" value="UniProtKB-KW"/>
</dbReference>
<dbReference type="FunFam" id="1.20.5.170:FF:000036">
    <property type="entry name" value="ABSCISIC ACID-INSENSITIVE 5-like protein 2"/>
    <property type="match status" value="1"/>
</dbReference>
<organism evidence="10 11">
    <name type="scientific">Ananas comosus</name>
    <name type="common">Pineapple</name>
    <name type="synonym">Ananas ananas</name>
    <dbReference type="NCBI Taxonomy" id="4615"/>
    <lineage>
        <taxon>Eukaryota</taxon>
        <taxon>Viridiplantae</taxon>
        <taxon>Streptophyta</taxon>
        <taxon>Embryophyta</taxon>
        <taxon>Tracheophyta</taxon>
        <taxon>Spermatophyta</taxon>
        <taxon>Magnoliopsida</taxon>
        <taxon>Liliopsida</taxon>
        <taxon>Poales</taxon>
        <taxon>Bromeliaceae</taxon>
        <taxon>Bromelioideae</taxon>
        <taxon>Ananas</taxon>
    </lineage>
</organism>
<reference evidence="11" key="2">
    <citation type="submission" date="2025-08" db="UniProtKB">
        <authorList>
            <consortium name="RefSeq"/>
        </authorList>
    </citation>
    <scope>IDENTIFICATION</scope>
    <source>
        <tissue evidence="11">Leaf</tissue>
    </source>
</reference>
<dbReference type="PROSITE" id="PS00036">
    <property type="entry name" value="BZIP_BASIC"/>
    <property type="match status" value="1"/>
</dbReference>
<dbReference type="Proteomes" id="UP000515123">
    <property type="component" value="Linkage group 22"/>
</dbReference>
<keyword evidence="7" id="KW-0175">Coiled coil</keyword>
<proteinExistence type="predicted"/>
<dbReference type="InterPro" id="IPR043452">
    <property type="entry name" value="BZIP46-like"/>
</dbReference>
<dbReference type="GO" id="GO:0005634">
    <property type="term" value="C:nucleus"/>
    <property type="evidence" value="ECO:0007669"/>
    <property type="project" value="UniProtKB-SubCell"/>
</dbReference>
<dbReference type="AlphaFoldDB" id="A0A6P5GV88"/>
<evidence type="ECO:0000256" key="5">
    <source>
        <dbReference type="ARBA" id="ARBA00023163"/>
    </source>
</evidence>
<dbReference type="PANTHER" id="PTHR22952:SF433">
    <property type="entry name" value="PROTEIN FD"/>
    <property type="match status" value="1"/>
</dbReference>
<keyword evidence="3" id="KW-0805">Transcription regulation</keyword>
<dbReference type="OrthoDB" id="644067at2759"/>
<reference evidence="10" key="1">
    <citation type="journal article" date="2015" name="Nat. Genet.">
        <title>The pineapple genome and the evolution of CAM photosynthesis.</title>
        <authorList>
            <person name="Ming R."/>
            <person name="VanBuren R."/>
            <person name="Wai C.M."/>
            <person name="Tang H."/>
            <person name="Schatz M.C."/>
            <person name="Bowers J.E."/>
            <person name="Lyons E."/>
            <person name="Wang M.L."/>
            <person name="Chen J."/>
            <person name="Biggers E."/>
            <person name="Zhang J."/>
            <person name="Huang L."/>
            <person name="Zhang L."/>
            <person name="Miao W."/>
            <person name="Zhang J."/>
            <person name="Ye Z."/>
            <person name="Miao C."/>
            <person name="Lin Z."/>
            <person name="Wang H."/>
            <person name="Zhou H."/>
            <person name="Yim W.C."/>
            <person name="Priest H.D."/>
            <person name="Zheng C."/>
            <person name="Woodhouse M."/>
            <person name="Edger P.P."/>
            <person name="Guyot R."/>
            <person name="Guo H.B."/>
            <person name="Guo H."/>
            <person name="Zheng G."/>
            <person name="Singh R."/>
            <person name="Sharma A."/>
            <person name="Min X."/>
            <person name="Zheng Y."/>
            <person name="Lee H."/>
            <person name="Gurtowski J."/>
            <person name="Sedlazeck F.J."/>
            <person name="Harkess A."/>
            <person name="McKain M.R."/>
            <person name="Liao Z."/>
            <person name="Fang J."/>
            <person name="Liu J."/>
            <person name="Zhang X."/>
            <person name="Zhang Q."/>
            <person name="Hu W."/>
            <person name="Qin Y."/>
            <person name="Wang K."/>
            <person name="Chen L.Y."/>
            <person name="Shirley N."/>
            <person name="Lin Y.R."/>
            <person name="Liu L.Y."/>
            <person name="Hernandez A.G."/>
            <person name="Wright C.L."/>
            <person name="Bulone V."/>
            <person name="Tuskan G.A."/>
            <person name="Heath K."/>
            <person name="Zee F."/>
            <person name="Moore P.H."/>
            <person name="Sunkar R."/>
            <person name="Leebens-Mack J.H."/>
            <person name="Mockler T."/>
            <person name="Bennetzen J.L."/>
            <person name="Freeling M."/>
            <person name="Sankoff D."/>
            <person name="Paterson A.H."/>
            <person name="Zhu X."/>
            <person name="Yang X."/>
            <person name="Smith J.A."/>
            <person name="Cushman J.C."/>
            <person name="Paull R.E."/>
            <person name="Yu Q."/>
        </authorList>
    </citation>
    <scope>NUCLEOTIDE SEQUENCE [LARGE SCALE GENOMIC DNA]</scope>
    <source>
        <strain evidence="10">cv. F153</strain>
    </source>
</reference>
<dbReference type="CDD" id="cd14707">
    <property type="entry name" value="bZIP_plant_BZIP46"/>
    <property type="match status" value="1"/>
</dbReference>
<protein>
    <submittedName>
        <fullName evidence="11">BZIP transcription factor 27-like</fullName>
    </submittedName>
</protein>
<name>A0A6P5GV88_ANACO</name>
<dbReference type="Gene3D" id="1.20.5.170">
    <property type="match status" value="1"/>
</dbReference>
<evidence type="ECO:0000256" key="6">
    <source>
        <dbReference type="ARBA" id="ARBA00023242"/>
    </source>
</evidence>
<gene>
    <name evidence="11" type="primary">LOC109727069</name>
</gene>
<dbReference type="Pfam" id="PF00170">
    <property type="entry name" value="bZIP_1"/>
    <property type="match status" value="1"/>
</dbReference>
<dbReference type="InterPro" id="IPR046347">
    <property type="entry name" value="bZIP_sf"/>
</dbReference>
<comment type="subcellular location">
    <subcellularLocation>
        <location evidence="1">Nucleus</location>
    </subcellularLocation>
</comment>
<dbReference type="InterPro" id="IPR004827">
    <property type="entry name" value="bZIP"/>
</dbReference>
<dbReference type="SMART" id="SM00338">
    <property type="entry name" value="BRLZ"/>
    <property type="match status" value="1"/>
</dbReference>
<evidence type="ECO:0000259" key="9">
    <source>
        <dbReference type="PROSITE" id="PS50217"/>
    </source>
</evidence>
<evidence type="ECO:0000256" key="2">
    <source>
        <dbReference type="ARBA" id="ARBA00022682"/>
    </source>
</evidence>
<dbReference type="GO" id="GO:0045893">
    <property type="term" value="P:positive regulation of DNA-templated transcription"/>
    <property type="evidence" value="ECO:0007669"/>
    <property type="project" value="InterPro"/>
</dbReference>
<keyword evidence="2" id="KW-0938">Abscisic acid signaling pathway</keyword>
<dbReference type="RefSeq" id="XP_020112541.1">
    <property type="nucleotide sequence ID" value="XM_020256952.1"/>
</dbReference>
<evidence type="ECO:0000313" key="10">
    <source>
        <dbReference type="Proteomes" id="UP000515123"/>
    </source>
</evidence>
<dbReference type="Gramene" id="Aco009346.1.mrna1">
    <property type="protein sequence ID" value="Aco009346.1.mrna1"/>
    <property type="gene ID" value="Aco009346.1.path1"/>
</dbReference>
<keyword evidence="6" id="KW-0539">Nucleus</keyword>
<dbReference type="GO" id="GO:0003677">
    <property type="term" value="F:DNA binding"/>
    <property type="evidence" value="ECO:0007669"/>
    <property type="project" value="UniProtKB-KW"/>
</dbReference>
<dbReference type="GO" id="GO:0003700">
    <property type="term" value="F:DNA-binding transcription factor activity"/>
    <property type="evidence" value="ECO:0007669"/>
    <property type="project" value="InterPro"/>
</dbReference>
<keyword evidence="4" id="KW-0238">DNA-binding</keyword>
<keyword evidence="5" id="KW-0804">Transcription</keyword>
<keyword evidence="10" id="KW-1185">Reference proteome</keyword>
<dbReference type="GeneID" id="109727069"/>
<evidence type="ECO:0000256" key="7">
    <source>
        <dbReference type="SAM" id="Coils"/>
    </source>
</evidence>
<evidence type="ECO:0000256" key="4">
    <source>
        <dbReference type="ARBA" id="ARBA00023125"/>
    </source>
</evidence>
<accession>A0A6P5GV88</accession>
<dbReference type="PROSITE" id="PS50217">
    <property type="entry name" value="BZIP"/>
    <property type="match status" value="1"/>
</dbReference>
<feature type="coiled-coil region" evidence="7">
    <location>
        <begin position="142"/>
        <end position="169"/>
    </location>
</feature>
<sequence>MRRAVRGLVSSSSSSPPPPPSSHALPQRSMEEVWEEIRPLSQLQQHNPTALTLRSGQSDSYCNGGGGTNAAVAIFTNSCFNNYTLCGPHSSSSTEHQANYCAKRRALEQQLDHGIGLDHRKKRLIKNRESAARSRARKQAYTNELEQEVAHLLDENSRLRRQYEELRLIMATQAPTKRTLHRASSAPI</sequence>
<evidence type="ECO:0000256" key="1">
    <source>
        <dbReference type="ARBA" id="ARBA00004123"/>
    </source>
</evidence>
<evidence type="ECO:0000313" key="11">
    <source>
        <dbReference type="RefSeq" id="XP_020112541.1"/>
    </source>
</evidence>